<name>A0A1W1GVN5_9GAMM</name>
<feature type="signal peptide" evidence="7">
    <location>
        <begin position="1"/>
        <end position="21"/>
    </location>
</feature>
<reference evidence="10" key="1">
    <citation type="submission" date="2016-10" db="EMBL/GenBank/DDBJ databases">
        <authorList>
            <person name="Varghese N."/>
        </authorList>
    </citation>
    <scope>NUCLEOTIDE SEQUENCE [LARGE SCALE GENOMIC DNA]</scope>
    <source>
        <strain evidence="10">92MFCol6.1</strain>
    </source>
</reference>
<dbReference type="Gene3D" id="3.90.1210.10">
    <property type="entry name" value="Antifreeze-like/N-acetylneuraminic acid synthase C-terminal domain"/>
    <property type="match status" value="1"/>
</dbReference>
<dbReference type="GO" id="GO:0042597">
    <property type="term" value="C:periplasmic space"/>
    <property type="evidence" value="ECO:0007669"/>
    <property type="project" value="UniProtKB-SubCell"/>
</dbReference>
<evidence type="ECO:0000259" key="8">
    <source>
        <dbReference type="SMART" id="SM00858"/>
    </source>
</evidence>
<dbReference type="AlphaFoldDB" id="A0A1W1GVN5"/>
<keyword evidence="9" id="KW-0969">Cilium</keyword>
<keyword evidence="7" id="KW-1005">Bacterial flagellum biogenesis</keyword>
<dbReference type="Gene3D" id="2.30.30.760">
    <property type="match status" value="1"/>
</dbReference>
<keyword evidence="4 7" id="KW-0732">Signal</keyword>
<dbReference type="GO" id="GO:0044780">
    <property type="term" value="P:bacterial-type flagellum assembly"/>
    <property type="evidence" value="ECO:0007669"/>
    <property type="project" value="InterPro"/>
</dbReference>
<evidence type="ECO:0000313" key="9">
    <source>
        <dbReference type="EMBL" id="SLM23410.1"/>
    </source>
</evidence>
<keyword evidence="9" id="KW-0282">Flagellum</keyword>
<evidence type="ECO:0000256" key="4">
    <source>
        <dbReference type="ARBA" id="ARBA00022729"/>
    </source>
</evidence>
<comment type="function">
    <text evidence="6 7">Involved in the assembly process of the P-ring formation. It may associate with FlgF on the rod constituting a structure essential for the P-ring assembly or may act as a modulator protein for the P-ring assembly.</text>
</comment>
<sequence length="218" mass="22476">MRRIASFLAIAMAVAAPWATAADWQPVASIRTAALSTLAAGTEGEAVVADALRLPKCGGALQVQPTANTTVEVSCPDAGGWRLFVPVKVRRNQTVLVLTRGIGTGESIAAADISTAQRDAARIAGAVLADPAAAIGRIARRPLPAGTLLSSNDLVAQRLIKRGDSVALVSRRGSVEVRIAGRALGDAGQNERVSVENLSSRRIVQGTVDATGDVIVAR</sequence>
<dbReference type="RefSeq" id="WP_080148821.1">
    <property type="nucleotide sequence ID" value="NZ_FWEU01000001.1"/>
</dbReference>
<dbReference type="Pfam" id="PF17656">
    <property type="entry name" value="ChapFlgA_N"/>
    <property type="match status" value="1"/>
</dbReference>
<evidence type="ECO:0000256" key="6">
    <source>
        <dbReference type="ARBA" id="ARBA00025643"/>
    </source>
</evidence>
<dbReference type="CDD" id="cd11614">
    <property type="entry name" value="SAF_CpaB_FlgA_like"/>
    <property type="match status" value="1"/>
</dbReference>
<dbReference type="InterPro" id="IPR013974">
    <property type="entry name" value="SAF"/>
</dbReference>
<dbReference type="InterPro" id="IPR041231">
    <property type="entry name" value="FlgA_N"/>
</dbReference>
<accession>A0A1W1GVN5</accession>
<evidence type="ECO:0000256" key="5">
    <source>
        <dbReference type="ARBA" id="ARBA00022764"/>
    </source>
</evidence>
<evidence type="ECO:0000256" key="7">
    <source>
        <dbReference type="RuleBase" id="RU362063"/>
    </source>
</evidence>
<dbReference type="NCBIfam" id="TIGR03170">
    <property type="entry name" value="flgA_cterm"/>
    <property type="match status" value="1"/>
</dbReference>
<proteinExistence type="inferred from homology"/>
<evidence type="ECO:0000256" key="3">
    <source>
        <dbReference type="ARBA" id="ARBA00014754"/>
    </source>
</evidence>
<evidence type="ECO:0000313" key="10">
    <source>
        <dbReference type="Proteomes" id="UP000191133"/>
    </source>
</evidence>
<dbReference type="PANTHER" id="PTHR36307:SF1">
    <property type="entry name" value="FLAGELLA BASAL BODY P-RING FORMATION PROTEIN FLGA"/>
    <property type="match status" value="1"/>
</dbReference>
<dbReference type="InterPro" id="IPR039246">
    <property type="entry name" value="Flagellar_FlgA"/>
</dbReference>
<dbReference type="EMBL" id="FWEU01000001">
    <property type="protein sequence ID" value="SLM23410.1"/>
    <property type="molecule type" value="Genomic_DNA"/>
</dbReference>
<evidence type="ECO:0000256" key="1">
    <source>
        <dbReference type="ARBA" id="ARBA00004418"/>
    </source>
</evidence>
<organism evidence="9 10">
    <name type="scientific">Stenotrophomonas indicatrix</name>
    <dbReference type="NCBI Taxonomy" id="2045451"/>
    <lineage>
        <taxon>Bacteria</taxon>
        <taxon>Pseudomonadati</taxon>
        <taxon>Pseudomonadota</taxon>
        <taxon>Gammaproteobacteria</taxon>
        <taxon>Lysobacterales</taxon>
        <taxon>Lysobacteraceae</taxon>
        <taxon>Stenotrophomonas</taxon>
    </lineage>
</organism>
<protein>
    <recommendedName>
        <fullName evidence="3 7">Flagella basal body P-ring formation protein FlgA</fullName>
    </recommendedName>
</protein>
<comment type="subcellular location">
    <subcellularLocation>
        <location evidence="1 7">Periplasm</location>
    </subcellularLocation>
</comment>
<dbReference type="SMART" id="SM00858">
    <property type="entry name" value="SAF"/>
    <property type="match status" value="1"/>
</dbReference>
<dbReference type="Pfam" id="PF13144">
    <property type="entry name" value="ChapFlgA"/>
    <property type="match status" value="1"/>
</dbReference>
<dbReference type="Proteomes" id="UP000191133">
    <property type="component" value="Unassembled WGS sequence"/>
</dbReference>
<feature type="domain" description="SAF" evidence="8">
    <location>
        <begin position="93"/>
        <end position="155"/>
    </location>
</feature>
<evidence type="ECO:0000256" key="2">
    <source>
        <dbReference type="ARBA" id="ARBA00010474"/>
    </source>
</evidence>
<feature type="chain" id="PRO_5011811674" description="Flagella basal body P-ring formation protein FlgA" evidence="7">
    <location>
        <begin position="22"/>
        <end position="218"/>
    </location>
</feature>
<keyword evidence="5 7" id="KW-0574">Periplasm</keyword>
<comment type="similarity">
    <text evidence="2 7">Belongs to the FlgA family.</text>
</comment>
<dbReference type="InterPro" id="IPR017585">
    <property type="entry name" value="SAF_FlgA"/>
</dbReference>
<dbReference type="PANTHER" id="PTHR36307">
    <property type="entry name" value="FLAGELLA BASAL BODY P-RING FORMATION PROTEIN FLGA"/>
    <property type="match status" value="1"/>
</dbReference>
<gene>
    <name evidence="9" type="ORF">SAMN04488690_1102</name>
</gene>
<keyword evidence="9" id="KW-0966">Cell projection</keyword>